<dbReference type="OrthoDB" id="9793490at2"/>
<accession>A0A317ZTU8</accession>
<proteinExistence type="inferred from homology"/>
<reference evidence="9 10" key="1">
    <citation type="submission" date="2018-05" db="EMBL/GenBank/DDBJ databases">
        <title>Genetic diversity of glacier-inhabiting Cryobacterium bacteria in China and description of Cryobacterium mengkeensis sp. nov. and Arthrobacter glacialis sp. nov.</title>
        <authorList>
            <person name="Liu Q."/>
            <person name="Xin Y.-H."/>
        </authorList>
    </citation>
    <scope>NUCLEOTIDE SEQUENCE [LARGE SCALE GENOMIC DNA]</scope>
    <source>
        <strain evidence="9 10">SK-1</strain>
    </source>
</reference>
<gene>
    <name evidence="9" type="ORF">CTB96_15895</name>
</gene>
<comment type="similarity">
    <text evidence="7">Belongs to the binding-protein-dependent transport system permease family.</text>
</comment>
<feature type="transmembrane region" description="Helical" evidence="7">
    <location>
        <begin position="20"/>
        <end position="43"/>
    </location>
</feature>
<keyword evidence="3" id="KW-1003">Cell membrane</keyword>
<dbReference type="CDD" id="cd06261">
    <property type="entry name" value="TM_PBP2"/>
    <property type="match status" value="1"/>
</dbReference>
<dbReference type="AlphaFoldDB" id="A0A317ZTU8"/>
<evidence type="ECO:0000256" key="1">
    <source>
        <dbReference type="ARBA" id="ARBA00004651"/>
    </source>
</evidence>
<evidence type="ECO:0000256" key="3">
    <source>
        <dbReference type="ARBA" id="ARBA00022475"/>
    </source>
</evidence>
<evidence type="ECO:0000259" key="8">
    <source>
        <dbReference type="PROSITE" id="PS50928"/>
    </source>
</evidence>
<evidence type="ECO:0000256" key="4">
    <source>
        <dbReference type="ARBA" id="ARBA00022692"/>
    </source>
</evidence>
<evidence type="ECO:0000313" key="10">
    <source>
        <dbReference type="Proteomes" id="UP000246722"/>
    </source>
</evidence>
<dbReference type="SUPFAM" id="SSF161098">
    <property type="entry name" value="MetI-like"/>
    <property type="match status" value="1"/>
</dbReference>
<evidence type="ECO:0000256" key="5">
    <source>
        <dbReference type="ARBA" id="ARBA00022989"/>
    </source>
</evidence>
<evidence type="ECO:0000256" key="6">
    <source>
        <dbReference type="ARBA" id="ARBA00023136"/>
    </source>
</evidence>
<dbReference type="PROSITE" id="PS50928">
    <property type="entry name" value="ABC_TM1"/>
    <property type="match status" value="1"/>
</dbReference>
<protein>
    <submittedName>
        <fullName evidence="9">ABC transporter permease</fullName>
    </submittedName>
</protein>
<dbReference type="PANTHER" id="PTHR30450:SF14">
    <property type="entry name" value="TRANSPORTER, PERMEASE PROTEIN, PUTATIVE-RELATED"/>
    <property type="match status" value="1"/>
</dbReference>
<keyword evidence="10" id="KW-1185">Reference proteome</keyword>
<dbReference type="Gene3D" id="1.10.3720.10">
    <property type="entry name" value="MetI-like"/>
    <property type="match status" value="1"/>
</dbReference>
<dbReference type="PANTHER" id="PTHR30450">
    <property type="entry name" value="ABC TRANSPORTER PERMEASE"/>
    <property type="match status" value="1"/>
</dbReference>
<dbReference type="EMBL" id="QHLY01000012">
    <property type="protein sequence ID" value="PXA68114.1"/>
    <property type="molecule type" value="Genomic_DNA"/>
</dbReference>
<dbReference type="Proteomes" id="UP000246722">
    <property type="component" value="Unassembled WGS sequence"/>
</dbReference>
<name>A0A317ZTU8_9MICO</name>
<keyword evidence="4 7" id="KW-0812">Transmembrane</keyword>
<dbReference type="GO" id="GO:0005886">
    <property type="term" value="C:plasma membrane"/>
    <property type="evidence" value="ECO:0007669"/>
    <property type="project" value="UniProtKB-SubCell"/>
</dbReference>
<feature type="transmembrane region" description="Helical" evidence="7">
    <location>
        <begin position="190"/>
        <end position="214"/>
    </location>
</feature>
<feature type="domain" description="ABC transmembrane type-1" evidence="8">
    <location>
        <begin position="16"/>
        <end position="210"/>
    </location>
</feature>
<comment type="caution">
    <text evidence="9">The sequence shown here is derived from an EMBL/GenBank/DDBJ whole genome shotgun (WGS) entry which is preliminary data.</text>
</comment>
<evidence type="ECO:0000256" key="7">
    <source>
        <dbReference type="RuleBase" id="RU363032"/>
    </source>
</evidence>
<dbReference type="InterPro" id="IPR035906">
    <property type="entry name" value="MetI-like_sf"/>
</dbReference>
<dbReference type="Pfam" id="PF00528">
    <property type="entry name" value="BPD_transp_1"/>
    <property type="match status" value="1"/>
</dbReference>
<feature type="transmembrane region" description="Helical" evidence="7">
    <location>
        <begin position="145"/>
        <end position="170"/>
    </location>
</feature>
<evidence type="ECO:0000256" key="2">
    <source>
        <dbReference type="ARBA" id="ARBA00022448"/>
    </source>
</evidence>
<dbReference type="RefSeq" id="WP_110127784.1">
    <property type="nucleotide sequence ID" value="NZ_QHLY01000012.1"/>
</dbReference>
<evidence type="ECO:0000313" key="9">
    <source>
        <dbReference type="EMBL" id="PXA68114.1"/>
    </source>
</evidence>
<keyword evidence="6 7" id="KW-0472">Membrane</keyword>
<dbReference type="InterPro" id="IPR000515">
    <property type="entry name" value="MetI-like"/>
</dbReference>
<dbReference type="InterPro" id="IPR051322">
    <property type="entry name" value="AA_ABC_Transporter_Permease"/>
</dbReference>
<comment type="subcellular location">
    <subcellularLocation>
        <location evidence="1 7">Cell membrane</location>
        <topology evidence="1 7">Multi-pass membrane protein</topology>
    </subcellularLocation>
</comment>
<sequence>MFDSLIDLLPEFWKAAFETLYIVGLTLFFGGLGGLIVGLGLYLTRAGSILANRGVFGVLNVLVNTIRPIPFIIFLAAVQPLTRAVVGTGIGNNAMIFTIALAAMFAMARIVEQNLLTVTPGVIEAARSVGAGPVRIIFTVLLPEALGPLILGFTFIFVALVDMSAVAGYVGGGGLGAFALLYGWRQFDPVVTWAAVLLIIVFVQLVQFLGNWLARKALRR</sequence>
<dbReference type="GO" id="GO:0048473">
    <property type="term" value="P:D-methionine transmembrane transport"/>
    <property type="evidence" value="ECO:0007669"/>
    <property type="project" value="TreeGrafter"/>
</dbReference>
<organism evidence="9 10">
    <name type="scientific">Cryobacterium arcticum</name>
    <dbReference type="NCBI Taxonomy" id="670052"/>
    <lineage>
        <taxon>Bacteria</taxon>
        <taxon>Bacillati</taxon>
        <taxon>Actinomycetota</taxon>
        <taxon>Actinomycetes</taxon>
        <taxon>Micrococcales</taxon>
        <taxon>Microbacteriaceae</taxon>
        <taxon>Cryobacterium</taxon>
    </lineage>
</organism>
<feature type="transmembrane region" description="Helical" evidence="7">
    <location>
        <begin position="84"/>
        <end position="106"/>
    </location>
</feature>
<keyword evidence="2 7" id="KW-0813">Transport</keyword>
<feature type="transmembrane region" description="Helical" evidence="7">
    <location>
        <begin position="55"/>
        <end position="78"/>
    </location>
</feature>
<keyword evidence="5 7" id="KW-1133">Transmembrane helix</keyword>